<reference evidence="4" key="1">
    <citation type="submission" date="2012-06" db="EMBL/GenBank/DDBJ databases">
        <title>Complete sequence of chromosome of Desulfomonile tiedjei DSM 6799.</title>
        <authorList>
            <person name="Lucas S."/>
            <person name="Copeland A."/>
            <person name="Lapidus A."/>
            <person name="Glavina del Rio T."/>
            <person name="Dalin E."/>
            <person name="Tice H."/>
            <person name="Bruce D."/>
            <person name="Goodwin L."/>
            <person name="Pitluck S."/>
            <person name="Peters L."/>
            <person name="Ovchinnikova G."/>
            <person name="Zeytun A."/>
            <person name="Lu M."/>
            <person name="Kyrpides N."/>
            <person name="Mavromatis K."/>
            <person name="Ivanova N."/>
            <person name="Brettin T."/>
            <person name="Detter J.C."/>
            <person name="Han C."/>
            <person name="Larimer F."/>
            <person name="Land M."/>
            <person name="Hauser L."/>
            <person name="Markowitz V."/>
            <person name="Cheng J.-F."/>
            <person name="Hugenholtz P."/>
            <person name="Woyke T."/>
            <person name="Wu D."/>
            <person name="Spring S."/>
            <person name="Schroeder M."/>
            <person name="Brambilla E."/>
            <person name="Klenk H.-P."/>
            <person name="Eisen J.A."/>
        </authorList>
    </citation>
    <scope>NUCLEOTIDE SEQUENCE [LARGE SCALE GENOMIC DNA]</scope>
    <source>
        <strain evidence="4">ATCC 49306 / DSM 6799 / DCB-1</strain>
    </source>
</reference>
<dbReference type="STRING" id="706587.Desti_3986"/>
<organism evidence="3 4">
    <name type="scientific">Desulfomonile tiedjei (strain ATCC 49306 / DSM 6799 / DCB-1)</name>
    <dbReference type="NCBI Taxonomy" id="706587"/>
    <lineage>
        <taxon>Bacteria</taxon>
        <taxon>Pseudomonadati</taxon>
        <taxon>Thermodesulfobacteriota</taxon>
        <taxon>Desulfomonilia</taxon>
        <taxon>Desulfomonilales</taxon>
        <taxon>Desulfomonilaceae</taxon>
        <taxon>Desulfomonile</taxon>
    </lineage>
</organism>
<feature type="transmembrane region" description="Helical" evidence="1">
    <location>
        <begin position="5"/>
        <end position="26"/>
    </location>
</feature>
<evidence type="ECO:0000313" key="3">
    <source>
        <dbReference type="EMBL" id="AFM26628.1"/>
    </source>
</evidence>
<evidence type="ECO:0000313" key="4">
    <source>
        <dbReference type="Proteomes" id="UP000006055"/>
    </source>
</evidence>
<dbReference type="AlphaFoldDB" id="I4CAN7"/>
<feature type="domain" description="Thoeris protein ThsA Macro" evidence="2">
    <location>
        <begin position="75"/>
        <end position="256"/>
    </location>
</feature>
<evidence type="ECO:0000256" key="1">
    <source>
        <dbReference type="SAM" id="Phobius"/>
    </source>
</evidence>
<dbReference type="RefSeq" id="WP_014811754.1">
    <property type="nucleotide sequence ID" value="NC_018025.1"/>
</dbReference>
<gene>
    <name evidence="3" type="ordered locus">Desti_3986</name>
</gene>
<name>I4CAN7_DESTA</name>
<dbReference type="InterPro" id="IPR045535">
    <property type="entry name" value="ThsA_Macro"/>
</dbReference>
<accession>I4CAN7</accession>
<dbReference type="Pfam" id="PF20016">
    <property type="entry name" value="ThsA_Macro"/>
    <property type="match status" value="1"/>
</dbReference>
<keyword evidence="1" id="KW-0472">Membrane</keyword>
<dbReference type="OrthoDB" id="2606558at2"/>
<dbReference type="HOGENOM" id="CLU_1003741_0_0_7"/>
<proteinExistence type="predicted"/>
<dbReference type="Proteomes" id="UP000006055">
    <property type="component" value="Chromosome"/>
</dbReference>
<protein>
    <recommendedName>
        <fullName evidence="2">Thoeris protein ThsA Macro domain-containing protein</fullName>
    </recommendedName>
</protein>
<dbReference type="KEGG" id="dti:Desti_3986"/>
<sequence length="277" mass="31431">MTSFIWTLLTYFMAAMGLFWLILKMLEFFFPSILPWLNWRWTFSGIVVTSLLYAAIRVWPWRPIRLPIAGTDAHITIRFDDILKSEGNIAIASSNFFNTDLSFISKSSLLGQYILKYFNGGTARIEEGISRSLQHITPEKVIVSRGKPLSYPIGTVAMFDGPKNNKVFLLAITEILEEDNEEKITSSASNVQKALETLWDRAEQNINDGILNMVPLGSGISHSFHRLVESVMFIALSFVKRCKIRRPCSELVIFIRKSDVKLKDYGALKQIIEAITG</sequence>
<keyword evidence="1" id="KW-0812">Transmembrane</keyword>
<dbReference type="EMBL" id="CP003360">
    <property type="protein sequence ID" value="AFM26628.1"/>
    <property type="molecule type" value="Genomic_DNA"/>
</dbReference>
<keyword evidence="1" id="KW-1133">Transmembrane helix</keyword>
<feature type="transmembrane region" description="Helical" evidence="1">
    <location>
        <begin position="38"/>
        <end position="56"/>
    </location>
</feature>
<evidence type="ECO:0000259" key="2">
    <source>
        <dbReference type="Pfam" id="PF20016"/>
    </source>
</evidence>
<keyword evidence="4" id="KW-1185">Reference proteome</keyword>